<organism evidence="1 2">
    <name type="scientific">Reyranella soli</name>
    <dbReference type="NCBI Taxonomy" id="1230389"/>
    <lineage>
        <taxon>Bacteria</taxon>
        <taxon>Pseudomonadati</taxon>
        <taxon>Pseudomonadota</taxon>
        <taxon>Alphaproteobacteria</taxon>
        <taxon>Hyphomicrobiales</taxon>
        <taxon>Reyranellaceae</taxon>
        <taxon>Reyranella</taxon>
    </lineage>
</organism>
<reference evidence="1 2" key="1">
    <citation type="submission" date="2019-07" db="EMBL/GenBank/DDBJ databases">
        <title>Whole genome shotgun sequence of Reyranella soli NBRC 108950.</title>
        <authorList>
            <person name="Hosoyama A."/>
            <person name="Uohara A."/>
            <person name="Ohji S."/>
            <person name="Ichikawa N."/>
        </authorList>
    </citation>
    <scope>NUCLEOTIDE SEQUENCE [LARGE SCALE GENOMIC DNA]</scope>
    <source>
        <strain evidence="1 2">NBRC 108950</strain>
    </source>
</reference>
<evidence type="ECO:0000313" key="2">
    <source>
        <dbReference type="Proteomes" id="UP000321058"/>
    </source>
</evidence>
<proteinExistence type="predicted"/>
<dbReference type="InterPro" id="IPR036663">
    <property type="entry name" value="Fumarylacetoacetase_C_sf"/>
</dbReference>
<sequence>MARVELDGRAYDIDDLVIAGWTGRDVAALEHHIEELKAIGVQPPSKVPLYYRVAASLLTQADSIQVVGDDTSGEAEPVLIGTADRLWVTIGADHTDRKLETYGVVQSKQVCAKVIGRSAWRFEDVEPHWDELILRSFIEEGGKKVPYQEGLLAKMRLPRDLIAGWNNGNKRLPAGVAMFCGTLPAIGGIRSSSRFDMEIDDPVLGRKLEHSYIVRALPIIS</sequence>
<dbReference type="GO" id="GO:0003824">
    <property type="term" value="F:catalytic activity"/>
    <property type="evidence" value="ECO:0007669"/>
    <property type="project" value="InterPro"/>
</dbReference>
<dbReference type="InterPro" id="IPR021269">
    <property type="entry name" value="DUF2848"/>
</dbReference>
<comment type="caution">
    <text evidence="1">The sequence shown here is derived from an EMBL/GenBank/DDBJ whole genome shotgun (WGS) entry which is preliminary data.</text>
</comment>
<dbReference type="OrthoDB" id="9792678at2"/>
<evidence type="ECO:0000313" key="1">
    <source>
        <dbReference type="EMBL" id="GEP57565.1"/>
    </source>
</evidence>
<dbReference type="SUPFAM" id="SSF56529">
    <property type="entry name" value="FAH"/>
    <property type="match status" value="1"/>
</dbReference>
<protein>
    <recommendedName>
        <fullName evidence="3">DUF2848 domain-containing protein</fullName>
    </recommendedName>
</protein>
<dbReference type="RefSeq" id="WP_147151996.1">
    <property type="nucleotide sequence ID" value="NZ_BKAJ01000082.1"/>
</dbReference>
<dbReference type="AlphaFoldDB" id="A0A512NF34"/>
<dbReference type="EMBL" id="BKAJ01000082">
    <property type="protein sequence ID" value="GEP57565.1"/>
    <property type="molecule type" value="Genomic_DNA"/>
</dbReference>
<evidence type="ECO:0008006" key="3">
    <source>
        <dbReference type="Google" id="ProtNLM"/>
    </source>
</evidence>
<dbReference type="Pfam" id="PF11010">
    <property type="entry name" value="DUF2848"/>
    <property type="match status" value="1"/>
</dbReference>
<gene>
    <name evidence="1" type="ORF">RSO01_47310</name>
</gene>
<keyword evidence="2" id="KW-1185">Reference proteome</keyword>
<accession>A0A512NF34</accession>
<dbReference type="Proteomes" id="UP000321058">
    <property type="component" value="Unassembled WGS sequence"/>
</dbReference>
<name>A0A512NF34_9HYPH</name>